<protein>
    <submittedName>
        <fullName evidence="1">Uncharacterized protein</fullName>
    </submittedName>
</protein>
<accession>A0A0S4JYD6</accession>
<evidence type="ECO:0000313" key="2">
    <source>
        <dbReference type="Proteomes" id="UP000051952"/>
    </source>
</evidence>
<keyword evidence="2" id="KW-1185">Reference proteome</keyword>
<organism evidence="1 2">
    <name type="scientific">Bodo saltans</name>
    <name type="common">Flagellated protozoan</name>
    <dbReference type="NCBI Taxonomy" id="75058"/>
    <lineage>
        <taxon>Eukaryota</taxon>
        <taxon>Discoba</taxon>
        <taxon>Euglenozoa</taxon>
        <taxon>Kinetoplastea</taxon>
        <taxon>Metakinetoplastina</taxon>
        <taxon>Eubodonida</taxon>
        <taxon>Bodonidae</taxon>
        <taxon>Bodo</taxon>
    </lineage>
</organism>
<feature type="non-terminal residue" evidence="1">
    <location>
        <position position="225"/>
    </location>
</feature>
<dbReference type="EMBL" id="CYKH01002221">
    <property type="protein sequence ID" value="CUG94159.1"/>
    <property type="molecule type" value="Genomic_DNA"/>
</dbReference>
<proteinExistence type="predicted"/>
<sequence>MDEDPFGVELGEFLYPQGYARFRHIPFSPQQSLVMVSVLDGVSGNMLEEMLAEYPQDFHELTQVVCRDLWTALKHLSVPMEDVWIRIARGVELSATSTFHSLVLADDVILLVLIPTAGRVDAPVLESCLSSTARNASAFRNGTTFLQKKFHRPSHYSIGLAHSTVYRGSNVRASDLEFLGSLKYATLSRESDGFYGSGSVVHQKSSVPQKTIVQIVVRMDEIRSW</sequence>
<reference evidence="2" key="1">
    <citation type="submission" date="2015-09" db="EMBL/GenBank/DDBJ databases">
        <authorList>
            <consortium name="Pathogen Informatics"/>
        </authorList>
    </citation>
    <scope>NUCLEOTIDE SEQUENCE [LARGE SCALE GENOMIC DNA]</scope>
    <source>
        <strain evidence="2">Lake Konstanz</strain>
    </source>
</reference>
<name>A0A0S4JYD6_BODSA</name>
<dbReference type="VEuPathDB" id="TriTrypDB:BSAL_46790"/>
<evidence type="ECO:0000313" key="1">
    <source>
        <dbReference type="EMBL" id="CUG94159.1"/>
    </source>
</evidence>
<gene>
    <name evidence="1" type="ORF">BSAL_46790</name>
</gene>
<dbReference type="Proteomes" id="UP000051952">
    <property type="component" value="Unassembled WGS sequence"/>
</dbReference>
<dbReference type="AlphaFoldDB" id="A0A0S4JYD6"/>